<dbReference type="PROSITE" id="PS51257">
    <property type="entry name" value="PROKAR_LIPOPROTEIN"/>
    <property type="match status" value="1"/>
</dbReference>
<reference evidence="1 2" key="1">
    <citation type="submission" date="2020-04" db="EMBL/GenBank/DDBJ databases">
        <title>Draft genome of Pyxidicoccus fallax type strain.</title>
        <authorList>
            <person name="Whitworth D.E."/>
        </authorList>
    </citation>
    <scope>NUCLEOTIDE SEQUENCE [LARGE SCALE GENOMIC DNA]</scope>
    <source>
        <strain evidence="1 2">DSM 14698</strain>
    </source>
</reference>
<dbReference type="EMBL" id="JABBJJ010000050">
    <property type="protein sequence ID" value="NMO15873.1"/>
    <property type="molecule type" value="Genomic_DNA"/>
</dbReference>
<dbReference type="AlphaFoldDB" id="A0A848LFM2"/>
<keyword evidence="2" id="KW-1185">Reference proteome</keyword>
<comment type="caution">
    <text evidence="1">The sequence shown here is derived from an EMBL/GenBank/DDBJ whole genome shotgun (WGS) entry which is preliminary data.</text>
</comment>
<organism evidence="1 2">
    <name type="scientific">Pyxidicoccus fallax</name>
    <dbReference type="NCBI Taxonomy" id="394095"/>
    <lineage>
        <taxon>Bacteria</taxon>
        <taxon>Pseudomonadati</taxon>
        <taxon>Myxococcota</taxon>
        <taxon>Myxococcia</taxon>
        <taxon>Myxococcales</taxon>
        <taxon>Cystobacterineae</taxon>
        <taxon>Myxococcaceae</taxon>
        <taxon>Pyxidicoccus</taxon>
    </lineage>
</organism>
<evidence type="ECO:0000313" key="1">
    <source>
        <dbReference type="EMBL" id="NMO15873.1"/>
    </source>
</evidence>
<sequence>MMRDFKWLVLFAALLGACRQPPAPSYRVDGLYFADHGIVSELEAPKLLLLEQGRFELLRGKDVLLSGTFDADAGVLRLRPVNGAVGAELEATYAVVDGRLLLGVLRRVDASRPRWRSAALPAEFLGLQRMAKVQPGAFSVDWDMDTGEWRFTSGEREVVLSGVARVESSADGERAFVPVFQRPERRGGGDDPEAMLQAGREHAGGALEEPSPFGLMVGTDAELVWRGGVVRTRNGGSGPWEAARPYERRGSVMVTPWTVDLGPVGLLPVRAEPAAVAGTYEYEDEAFVVSAQPPPSRSDDPYATGFRYRGDEQRCHYVPDERGLVARDLGMDHPPMSHWDKPVTLFCFSLGDGRFVRYVSAGGCNGGSPADLTVFHLRGG</sequence>
<dbReference type="Proteomes" id="UP000518300">
    <property type="component" value="Unassembled WGS sequence"/>
</dbReference>
<evidence type="ECO:0008006" key="3">
    <source>
        <dbReference type="Google" id="ProtNLM"/>
    </source>
</evidence>
<proteinExistence type="predicted"/>
<protein>
    <recommendedName>
        <fullName evidence="3">Lipoprotein</fullName>
    </recommendedName>
</protein>
<evidence type="ECO:0000313" key="2">
    <source>
        <dbReference type="Proteomes" id="UP000518300"/>
    </source>
</evidence>
<gene>
    <name evidence="1" type="ORF">HG543_13575</name>
</gene>
<dbReference type="RefSeq" id="WP_169345163.1">
    <property type="nucleotide sequence ID" value="NZ_JABBJJ010000050.1"/>
</dbReference>
<name>A0A848LFM2_9BACT</name>
<accession>A0A848LFM2</accession>